<name>A0ABW2MZG4_9ACTN</name>
<organism evidence="1 2">
    <name type="scientific">Nocardioides astragali</name>
    <dbReference type="NCBI Taxonomy" id="1776736"/>
    <lineage>
        <taxon>Bacteria</taxon>
        <taxon>Bacillati</taxon>
        <taxon>Actinomycetota</taxon>
        <taxon>Actinomycetes</taxon>
        <taxon>Propionibacteriales</taxon>
        <taxon>Nocardioidaceae</taxon>
        <taxon>Nocardioides</taxon>
    </lineage>
</organism>
<gene>
    <name evidence="1" type="ORF">ACFQO6_02105</name>
</gene>
<reference evidence="2" key="1">
    <citation type="journal article" date="2019" name="Int. J. Syst. Evol. Microbiol.">
        <title>The Global Catalogue of Microorganisms (GCM) 10K type strain sequencing project: providing services to taxonomists for standard genome sequencing and annotation.</title>
        <authorList>
            <consortium name="The Broad Institute Genomics Platform"/>
            <consortium name="The Broad Institute Genome Sequencing Center for Infectious Disease"/>
            <person name="Wu L."/>
            <person name="Ma J."/>
        </authorList>
    </citation>
    <scope>NUCLEOTIDE SEQUENCE [LARGE SCALE GENOMIC DNA]</scope>
    <source>
        <strain evidence="2">FCH27</strain>
    </source>
</reference>
<evidence type="ECO:0000313" key="2">
    <source>
        <dbReference type="Proteomes" id="UP001596524"/>
    </source>
</evidence>
<comment type="caution">
    <text evidence="1">The sequence shown here is derived from an EMBL/GenBank/DDBJ whole genome shotgun (WGS) entry which is preliminary data.</text>
</comment>
<dbReference type="RefSeq" id="WP_255890178.1">
    <property type="nucleotide sequence ID" value="NZ_JAFMZM010000003.1"/>
</dbReference>
<protein>
    <submittedName>
        <fullName evidence="1">Uncharacterized protein</fullName>
    </submittedName>
</protein>
<dbReference type="EMBL" id="JBHTCH010000001">
    <property type="protein sequence ID" value="MFC7359045.1"/>
    <property type="molecule type" value="Genomic_DNA"/>
</dbReference>
<sequence length="154" mass="16532">MDSPDSTNANPDADPLLHLAFTGLDHAIDSVEASGGPLIPFVLARTGDRLSLQRFLTERLEDGLAEVEQHLAAVIAGDRGDRTAEVDADVDGACGAWDGYLTVEGRRTDAVLARAVDRTGAEVVLAQRYEVRGLLRKTARRVGNAALIADNRRE</sequence>
<evidence type="ECO:0000313" key="1">
    <source>
        <dbReference type="EMBL" id="MFC7359045.1"/>
    </source>
</evidence>
<accession>A0ABW2MZG4</accession>
<keyword evidence="2" id="KW-1185">Reference proteome</keyword>
<proteinExistence type="predicted"/>
<dbReference type="Proteomes" id="UP001596524">
    <property type="component" value="Unassembled WGS sequence"/>
</dbReference>